<dbReference type="AlphaFoldDB" id="A0A9D4YQL6"/>
<dbReference type="PROSITE" id="PS50089">
    <property type="entry name" value="ZF_RING_2"/>
    <property type="match status" value="1"/>
</dbReference>
<dbReference type="EMBL" id="JABSTV010001245">
    <property type="protein sequence ID" value="KAH7984371.1"/>
    <property type="molecule type" value="Genomic_DNA"/>
</dbReference>
<dbReference type="Gene3D" id="3.30.40.10">
    <property type="entry name" value="Zinc/RING finger domain, C3HC4 (zinc finger)"/>
    <property type="match status" value="2"/>
</dbReference>
<evidence type="ECO:0000313" key="9">
    <source>
        <dbReference type="Proteomes" id="UP000821837"/>
    </source>
</evidence>
<dbReference type="VEuPathDB" id="VectorBase:RSAN_039275"/>
<evidence type="ECO:0000256" key="1">
    <source>
        <dbReference type="ARBA" id="ARBA00004496"/>
    </source>
</evidence>
<keyword evidence="4" id="KW-0862">Zinc</keyword>
<proteinExistence type="predicted"/>
<keyword evidence="9" id="KW-1185">Reference proteome</keyword>
<evidence type="ECO:0000313" key="8">
    <source>
        <dbReference type="EMBL" id="KAH7984371.1"/>
    </source>
</evidence>
<dbReference type="SUPFAM" id="SSF57850">
    <property type="entry name" value="RING/U-box"/>
    <property type="match status" value="1"/>
</dbReference>
<dbReference type="InterPro" id="IPR002083">
    <property type="entry name" value="MATH/TRAF_dom"/>
</dbReference>
<evidence type="ECO:0000256" key="6">
    <source>
        <dbReference type="SAM" id="MobiDB-lite"/>
    </source>
</evidence>
<evidence type="ECO:0000256" key="3">
    <source>
        <dbReference type="ARBA" id="ARBA00022771"/>
    </source>
</evidence>
<dbReference type="PANTHER" id="PTHR10131:SF138">
    <property type="entry name" value="RE66324P"/>
    <property type="match status" value="1"/>
</dbReference>
<feature type="domain" description="RING-type" evidence="7">
    <location>
        <begin position="34"/>
        <end position="76"/>
    </location>
</feature>
<name>A0A9D4YQL6_RHISA</name>
<keyword evidence="3 5" id="KW-0863">Zinc-finger</keyword>
<sequence>MTPNVLHFKGFNDVLEGRPVQPVGEDLPVGMLDCSLCSVVSSEHYTLGCKHTYCVACFVGIVKKQHTATSLQCPVDGKCFRPRKALPKSTTDPELVRGLLVRCWNNDNGCGYTGTLEDMPAHFRGCVFYRLTCSVCSTSLLRPELASHVEKSHAKRRSKQHDVAVGSSDDPALKKRNSAEFPEDSKNVEFPERFASGDCFRQLAETTANQAASKTADRIKEHNEAFLLEVLSGLELIKDRIFSVAEAININFPPRSVANEDAFHPKSVVRAPEEIQHTEYTWVLEHYSKYRVGVHYIESPLFVMAPGYKVQLKVCIDGIASVQISVSLKIRRGDDERSLRLCWPFQRMCKFRLLDSSENSGDVARLFTPTQLFRSADDATSPSSGSDLHASGWLDIATIDRTVFERDYVTGDAFSISFTTMSPLD</sequence>
<dbReference type="GO" id="GO:0043122">
    <property type="term" value="P:regulation of canonical NF-kappaB signal transduction"/>
    <property type="evidence" value="ECO:0007669"/>
    <property type="project" value="TreeGrafter"/>
</dbReference>
<organism evidence="8 9">
    <name type="scientific">Rhipicephalus sanguineus</name>
    <name type="common">Brown dog tick</name>
    <name type="synonym">Ixodes sanguineus</name>
    <dbReference type="NCBI Taxonomy" id="34632"/>
    <lineage>
        <taxon>Eukaryota</taxon>
        <taxon>Metazoa</taxon>
        <taxon>Ecdysozoa</taxon>
        <taxon>Arthropoda</taxon>
        <taxon>Chelicerata</taxon>
        <taxon>Arachnida</taxon>
        <taxon>Acari</taxon>
        <taxon>Parasitiformes</taxon>
        <taxon>Ixodida</taxon>
        <taxon>Ixodoidea</taxon>
        <taxon>Ixodidae</taxon>
        <taxon>Rhipicephalinae</taxon>
        <taxon>Rhipicephalus</taxon>
        <taxon>Rhipicephalus</taxon>
    </lineage>
</organism>
<dbReference type="Gene3D" id="2.60.210.10">
    <property type="entry name" value="Apoptosis, Tumor Necrosis Factor Receptor Associated Protein 2, Chain A"/>
    <property type="match status" value="1"/>
</dbReference>
<evidence type="ECO:0000256" key="4">
    <source>
        <dbReference type="ARBA" id="ARBA00022833"/>
    </source>
</evidence>
<keyword evidence="2" id="KW-0963">Cytoplasm</keyword>
<dbReference type="GO" id="GO:0005737">
    <property type="term" value="C:cytoplasm"/>
    <property type="evidence" value="ECO:0007669"/>
    <property type="project" value="UniProtKB-SubCell"/>
</dbReference>
<dbReference type="PANTHER" id="PTHR10131">
    <property type="entry name" value="TNF RECEPTOR ASSOCIATED FACTOR"/>
    <property type="match status" value="1"/>
</dbReference>
<accession>A0A9D4YQL6</accession>
<evidence type="ECO:0000256" key="2">
    <source>
        <dbReference type="ARBA" id="ARBA00022490"/>
    </source>
</evidence>
<dbReference type="GO" id="GO:0005164">
    <property type="term" value="F:tumor necrosis factor receptor binding"/>
    <property type="evidence" value="ECO:0007669"/>
    <property type="project" value="TreeGrafter"/>
</dbReference>
<dbReference type="SUPFAM" id="SSF49599">
    <property type="entry name" value="TRAF domain-like"/>
    <property type="match status" value="2"/>
</dbReference>
<comment type="caution">
    <text evidence="8">The sequence shown here is derived from an EMBL/GenBank/DDBJ whole genome shotgun (WGS) entry which is preliminary data.</text>
</comment>
<dbReference type="Proteomes" id="UP000821837">
    <property type="component" value="Chromosome 1"/>
</dbReference>
<comment type="subcellular location">
    <subcellularLocation>
        <location evidence="1">Cytoplasm</location>
    </subcellularLocation>
</comment>
<keyword evidence="3 5" id="KW-0479">Metal-binding</keyword>
<dbReference type="InterPro" id="IPR013083">
    <property type="entry name" value="Znf_RING/FYVE/PHD"/>
</dbReference>
<dbReference type="GO" id="GO:0009898">
    <property type="term" value="C:cytoplasmic side of plasma membrane"/>
    <property type="evidence" value="ECO:0007669"/>
    <property type="project" value="TreeGrafter"/>
</dbReference>
<evidence type="ECO:0000259" key="7">
    <source>
        <dbReference type="PROSITE" id="PS50089"/>
    </source>
</evidence>
<dbReference type="InterPro" id="IPR008974">
    <property type="entry name" value="TRAF-like"/>
</dbReference>
<reference evidence="8" key="2">
    <citation type="submission" date="2021-09" db="EMBL/GenBank/DDBJ databases">
        <authorList>
            <person name="Jia N."/>
            <person name="Wang J."/>
            <person name="Shi W."/>
            <person name="Du L."/>
            <person name="Sun Y."/>
            <person name="Zhan W."/>
            <person name="Jiang J."/>
            <person name="Wang Q."/>
            <person name="Zhang B."/>
            <person name="Ji P."/>
            <person name="Sakyi L.B."/>
            <person name="Cui X."/>
            <person name="Yuan T."/>
            <person name="Jiang B."/>
            <person name="Yang W."/>
            <person name="Lam T.T.-Y."/>
            <person name="Chang Q."/>
            <person name="Ding S."/>
            <person name="Wang X."/>
            <person name="Zhu J."/>
            <person name="Ruan X."/>
            <person name="Zhao L."/>
            <person name="Wei J."/>
            <person name="Que T."/>
            <person name="Du C."/>
            <person name="Cheng J."/>
            <person name="Dai P."/>
            <person name="Han X."/>
            <person name="Huang E."/>
            <person name="Gao Y."/>
            <person name="Liu J."/>
            <person name="Shao H."/>
            <person name="Ye R."/>
            <person name="Li L."/>
            <person name="Wei W."/>
            <person name="Wang X."/>
            <person name="Wang C."/>
            <person name="Huo Q."/>
            <person name="Li W."/>
            <person name="Guo W."/>
            <person name="Chen H."/>
            <person name="Chen S."/>
            <person name="Zhou L."/>
            <person name="Zhou L."/>
            <person name="Ni X."/>
            <person name="Tian J."/>
            <person name="Zhou Y."/>
            <person name="Sheng Y."/>
            <person name="Liu T."/>
            <person name="Pan Y."/>
            <person name="Xia L."/>
            <person name="Li J."/>
            <person name="Zhao F."/>
            <person name="Cao W."/>
        </authorList>
    </citation>
    <scope>NUCLEOTIDE SEQUENCE</scope>
    <source>
        <strain evidence="8">Rsan-2018</strain>
        <tissue evidence="8">Larvae</tissue>
    </source>
</reference>
<dbReference type="GO" id="GO:0008270">
    <property type="term" value="F:zinc ion binding"/>
    <property type="evidence" value="ECO:0007669"/>
    <property type="project" value="UniProtKB-KW"/>
</dbReference>
<dbReference type="InterPro" id="IPR001841">
    <property type="entry name" value="Znf_RING"/>
</dbReference>
<evidence type="ECO:0000256" key="5">
    <source>
        <dbReference type="PROSITE-ProRule" id="PRU00175"/>
    </source>
</evidence>
<feature type="region of interest" description="Disordered" evidence="6">
    <location>
        <begin position="151"/>
        <end position="185"/>
    </location>
</feature>
<gene>
    <name evidence="8" type="ORF">HPB52_020033</name>
</gene>
<reference evidence="8" key="1">
    <citation type="journal article" date="2020" name="Cell">
        <title>Large-Scale Comparative Analyses of Tick Genomes Elucidate Their Genetic Diversity and Vector Capacities.</title>
        <authorList>
            <consortium name="Tick Genome and Microbiome Consortium (TIGMIC)"/>
            <person name="Jia N."/>
            <person name="Wang J."/>
            <person name="Shi W."/>
            <person name="Du L."/>
            <person name="Sun Y."/>
            <person name="Zhan W."/>
            <person name="Jiang J.F."/>
            <person name="Wang Q."/>
            <person name="Zhang B."/>
            <person name="Ji P."/>
            <person name="Bell-Sakyi L."/>
            <person name="Cui X.M."/>
            <person name="Yuan T.T."/>
            <person name="Jiang B.G."/>
            <person name="Yang W.F."/>
            <person name="Lam T.T."/>
            <person name="Chang Q.C."/>
            <person name="Ding S.J."/>
            <person name="Wang X.J."/>
            <person name="Zhu J.G."/>
            <person name="Ruan X.D."/>
            <person name="Zhao L."/>
            <person name="Wei J.T."/>
            <person name="Ye R.Z."/>
            <person name="Que T.C."/>
            <person name="Du C.H."/>
            <person name="Zhou Y.H."/>
            <person name="Cheng J.X."/>
            <person name="Dai P.F."/>
            <person name="Guo W.B."/>
            <person name="Han X.H."/>
            <person name="Huang E.J."/>
            <person name="Li L.F."/>
            <person name="Wei W."/>
            <person name="Gao Y.C."/>
            <person name="Liu J.Z."/>
            <person name="Shao H.Z."/>
            <person name="Wang X."/>
            <person name="Wang C.C."/>
            <person name="Yang T.C."/>
            <person name="Huo Q.B."/>
            <person name="Li W."/>
            <person name="Chen H.Y."/>
            <person name="Chen S.E."/>
            <person name="Zhou L.G."/>
            <person name="Ni X.B."/>
            <person name="Tian J.H."/>
            <person name="Sheng Y."/>
            <person name="Liu T."/>
            <person name="Pan Y.S."/>
            <person name="Xia L.Y."/>
            <person name="Li J."/>
            <person name="Zhao F."/>
            <person name="Cao W.C."/>
        </authorList>
    </citation>
    <scope>NUCLEOTIDE SEQUENCE</scope>
    <source>
        <strain evidence="8">Rsan-2018</strain>
    </source>
</reference>
<dbReference type="Pfam" id="PF22486">
    <property type="entry name" value="MATH_2"/>
    <property type="match status" value="1"/>
</dbReference>
<protein>
    <recommendedName>
        <fullName evidence="7">RING-type domain-containing protein</fullName>
    </recommendedName>
</protein>